<dbReference type="GO" id="GO:0000494">
    <property type="term" value="P:box C/D sno(s)RNA 3'-end processing"/>
    <property type="evidence" value="ECO:0007669"/>
    <property type="project" value="TreeGrafter"/>
</dbReference>
<organism evidence="3 4">
    <name type="scientific">Wickerhamomyces mucosus</name>
    <dbReference type="NCBI Taxonomy" id="1378264"/>
    <lineage>
        <taxon>Eukaryota</taxon>
        <taxon>Fungi</taxon>
        <taxon>Dikarya</taxon>
        <taxon>Ascomycota</taxon>
        <taxon>Saccharomycotina</taxon>
        <taxon>Saccharomycetes</taxon>
        <taxon>Phaffomycetales</taxon>
        <taxon>Wickerhamomycetaceae</taxon>
        <taxon>Wickerhamomyces</taxon>
    </lineage>
</organism>
<accession>A0A9P8T806</accession>
<feature type="compositionally biased region" description="Polar residues" evidence="1">
    <location>
        <begin position="25"/>
        <end position="50"/>
    </location>
</feature>
<dbReference type="AlphaFoldDB" id="A0A9P8T806"/>
<comment type="caution">
    <text evidence="3">The sequence shown here is derived from an EMBL/GenBank/DDBJ whole genome shotgun (WGS) entry which is preliminary data.</text>
</comment>
<dbReference type="OrthoDB" id="5596992at2759"/>
<feature type="region of interest" description="Disordered" evidence="1">
    <location>
        <begin position="1"/>
        <end position="50"/>
    </location>
</feature>
<dbReference type="GO" id="GO:0032040">
    <property type="term" value="C:small-subunit processome"/>
    <property type="evidence" value="ECO:0007669"/>
    <property type="project" value="TreeGrafter"/>
</dbReference>
<dbReference type="InterPro" id="IPR018812">
    <property type="entry name" value="SAK_HAD"/>
</dbReference>
<keyword evidence="4" id="KW-1185">Reference proteome</keyword>
<feature type="compositionally biased region" description="Basic and acidic residues" evidence="1">
    <location>
        <begin position="11"/>
        <end position="24"/>
    </location>
</feature>
<evidence type="ECO:0000256" key="1">
    <source>
        <dbReference type="SAM" id="MobiDB-lite"/>
    </source>
</evidence>
<evidence type="ECO:0000313" key="4">
    <source>
        <dbReference type="Proteomes" id="UP000769528"/>
    </source>
</evidence>
<dbReference type="GO" id="GO:0008649">
    <property type="term" value="F:rRNA methyltransferase activity"/>
    <property type="evidence" value="ECO:0007669"/>
    <property type="project" value="TreeGrafter"/>
</dbReference>
<reference evidence="3" key="2">
    <citation type="submission" date="2021-01" db="EMBL/GenBank/DDBJ databases">
        <authorList>
            <person name="Schikora-Tamarit M.A."/>
        </authorList>
    </citation>
    <scope>NUCLEOTIDE SEQUENCE</scope>
    <source>
        <strain evidence="3">CBS6341</strain>
    </source>
</reference>
<reference evidence="3" key="1">
    <citation type="journal article" date="2021" name="Open Biol.">
        <title>Shared evolutionary footprints suggest mitochondrial oxidative damage underlies multiple complex I losses in fungi.</title>
        <authorList>
            <person name="Schikora-Tamarit M.A."/>
            <person name="Marcet-Houben M."/>
            <person name="Nosek J."/>
            <person name="Gabaldon T."/>
        </authorList>
    </citation>
    <scope>NUCLEOTIDE SEQUENCE</scope>
    <source>
        <strain evidence="3">CBS6341</strain>
    </source>
</reference>
<gene>
    <name evidence="3" type="ORF">WICMUC_005118</name>
</gene>
<dbReference type="GO" id="GO:0003723">
    <property type="term" value="F:RNA binding"/>
    <property type="evidence" value="ECO:0007669"/>
    <property type="project" value="TreeGrafter"/>
</dbReference>
<name>A0A9P8T806_9ASCO</name>
<dbReference type="GO" id="GO:1990259">
    <property type="term" value="F:histone H2AQ104 methyltransferase activity"/>
    <property type="evidence" value="ECO:0007669"/>
    <property type="project" value="TreeGrafter"/>
</dbReference>
<dbReference type="PANTHER" id="PTHR10335:SF23">
    <property type="entry name" value="OB FOLD-CONTAINING PROTEIN, NUCLEIC ACID BINDING"/>
    <property type="match status" value="1"/>
</dbReference>
<dbReference type="PANTHER" id="PTHR10335">
    <property type="entry name" value="RRNA 2-O-METHYLTRANSFERASE FIBRILLARIN"/>
    <property type="match status" value="1"/>
</dbReference>
<evidence type="ECO:0000259" key="2">
    <source>
        <dbReference type="Pfam" id="PF10307"/>
    </source>
</evidence>
<feature type="domain" description="Swiss Army Knife RNA repair protein HAD" evidence="2">
    <location>
        <begin position="159"/>
        <end position="351"/>
    </location>
</feature>
<dbReference type="GO" id="GO:0031428">
    <property type="term" value="C:box C/D methylation guide snoRNP complex"/>
    <property type="evidence" value="ECO:0007669"/>
    <property type="project" value="TreeGrafter"/>
</dbReference>
<proteinExistence type="predicted"/>
<dbReference type="Pfam" id="PF10307">
    <property type="entry name" value="HAD_SAK_1"/>
    <property type="match status" value="1"/>
</dbReference>
<dbReference type="EMBL" id="JAEUBF010001362">
    <property type="protein sequence ID" value="KAH3669019.1"/>
    <property type="molecule type" value="Genomic_DNA"/>
</dbReference>
<evidence type="ECO:0000313" key="3">
    <source>
        <dbReference type="EMBL" id="KAH3669019.1"/>
    </source>
</evidence>
<sequence length="527" mass="61040">MNCNGGGKQANCDEKSPEVPHLDSDSLSLGGDTNSINNTNTAPISNKRSSTVADCSKFQKKLKSMSSETNDCNEIITSSDLRRSTENNIDSQLQEEKDQYLRNELGTMEKEETVTEIIQRDESHPLQFWHCLDPLTELPEVSRITKLHIYDFDNTIFRSPSPNPDLLHEKTLEMLVAANKFSCGGWWANPLILKNVGEGWNIEKQRNWQGFWNEDVLDLMRLSNAEEDTLTVIMTGRRKEIFSEMLGELIASKKIRYDALILKQGEFSNTLSFKSQVIIDLLNHYINVKETVIYDDRRPQLNGFQKLLNEFTNKHRNDMVYHLVPVFMETYHLQPKRERELVEEMVNAHNEINNEELILKQSIYYTGYVLPVSERAKILKHIMQKLSPSLFSDKVLSFSKFHLDYIPISKNVVTKAVEDELEDHQTVSWEIIEIGRANDLFALRVVPKLNTKFFENKTFILPLASKLGRPVNKPLDDFNKINTWYAWEDTENSIFETELGRVMNFRVTHMKKRIRRNGATGSYSLYT</sequence>
<protein>
    <recommendedName>
        <fullName evidence="2">Swiss Army Knife RNA repair protein HAD domain-containing protein</fullName>
    </recommendedName>
</protein>
<dbReference type="Proteomes" id="UP000769528">
    <property type="component" value="Unassembled WGS sequence"/>
</dbReference>